<dbReference type="InterPro" id="IPR021109">
    <property type="entry name" value="Peptidase_aspartic_dom_sf"/>
</dbReference>
<dbReference type="InParanoid" id="A0A024G8X3"/>
<accession>A0A024G8X3</accession>
<comment type="caution">
    <text evidence="1">The sequence shown here is derived from an EMBL/GenBank/DDBJ whole genome shotgun (WGS) entry which is preliminary data.</text>
</comment>
<evidence type="ECO:0000313" key="2">
    <source>
        <dbReference type="Proteomes" id="UP000053237"/>
    </source>
</evidence>
<dbReference type="Gene3D" id="2.40.70.10">
    <property type="entry name" value="Acid Proteases"/>
    <property type="match status" value="1"/>
</dbReference>
<reference evidence="1 2" key="1">
    <citation type="submission" date="2012-05" db="EMBL/GenBank/DDBJ databases">
        <title>Recombination and specialization in a pathogen metapopulation.</title>
        <authorList>
            <person name="Gardiner A."/>
            <person name="Kemen E."/>
            <person name="Schultz-Larsen T."/>
            <person name="MacLean D."/>
            <person name="Van Oosterhout C."/>
            <person name="Jones J.D.G."/>
        </authorList>
    </citation>
    <scope>NUCLEOTIDE SEQUENCE [LARGE SCALE GENOMIC DNA]</scope>
    <source>
        <strain evidence="1 2">Ac Nc2</strain>
    </source>
</reference>
<sequence>MKAFSTKTYAALVLGSLQARHDFVAAKLDLIVDISPGLSFKNGRLSIDQMKQYTVSIHSSQIEGRSAVATVVAGGNHAPTDLWNWVARLTNQRGGNAQNESKDDLYQSLLKKPGTADLEDQSDIWNNATPIREKLNDVLHTTGWTLPGLRLSRWFQLKLLYASNCRTFFMKRKTYVERYDGIYTHTSTAKKGFMLKLGLPVDSVAYPTTLKEQQSVSATLIYNDHTYSSVGVRLDLDGSTIGVPPVLYEPILQDLGKFGYGKKEIEKDSFLSKRQCSATGSYDLSIMAISVKTDDRVPLHIYFSDYTVSEKKRCTAMFVESTDDTLFFGAPILKSYVVIIHSTNGALSYYIRPRNEPVSSV</sequence>
<dbReference type="Proteomes" id="UP000053237">
    <property type="component" value="Unassembled WGS sequence"/>
</dbReference>
<name>A0A024G8X3_9STRA</name>
<gene>
    <name evidence="1" type="ORF">BN9_039030</name>
</gene>
<dbReference type="EMBL" id="CAIX01000044">
    <property type="protein sequence ID" value="CCI43119.1"/>
    <property type="molecule type" value="Genomic_DNA"/>
</dbReference>
<evidence type="ECO:0000313" key="1">
    <source>
        <dbReference type="EMBL" id="CCI43119.1"/>
    </source>
</evidence>
<organism evidence="1 2">
    <name type="scientific">Albugo candida</name>
    <dbReference type="NCBI Taxonomy" id="65357"/>
    <lineage>
        <taxon>Eukaryota</taxon>
        <taxon>Sar</taxon>
        <taxon>Stramenopiles</taxon>
        <taxon>Oomycota</taxon>
        <taxon>Peronosporomycetes</taxon>
        <taxon>Albuginales</taxon>
        <taxon>Albuginaceae</taxon>
        <taxon>Albugo</taxon>
    </lineage>
</organism>
<proteinExistence type="predicted"/>
<protein>
    <submittedName>
        <fullName evidence="1">Uncharacterized protein</fullName>
    </submittedName>
</protein>
<keyword evidence="2" id="KW-1185">Reference proteome</keyword>
<dbReference type="AlphaFoldDB" id="A0A024G8X3"/>